<evidence type="ECO:0000256" key="1">
    <source>
        <dbReference type="SAM" id="MobiDB-lite"/>
    </source>
</evidence>
<name>A0A8H7LGJ3_9AGAM</name>
<evidence type="ECO:0000259" key="2">
    <source>
        <dbReference type="Pfam" id="PF20153"/>
    </source>
</evidence>
<dbReference type="InterPro" id="IPR045338">
    <property type="entry name" value="DUF6535"/>
</dbReference>
<dbReference type="Pfam" id="PF20153">
    <property type="entry name" value="DUF6535"/>
    <property type="match status" value="1"/>
</dbReference>
<accession>A0A8H7LGJ3</accession>
<dbReference type="AlphaFoldDB" id="A0A8H7LGJ3"/>
<gene>
    <name evidence="4" type="ORF">RHS04_08369</name>
</gene>
<feature type="domain" description="DUF7587" evidence="3">
    <location>
        <begin position="32"/>
        <end position="176"/>
    </location>
</feature>
<proteinExistence type="predicted"/>
<evidence type="ECO:0000313" key="5">
    <source>
        <dbReference type="Proteomes" id="UP000650582"/>
    </source>
</evidence>
<evidence type="ECO:0000313" key="4">
    <source>
        <dbReference type="EMBL" id="KAF8671404.1"/>
    </source>
</evidence>
<reference evidence="4" key="1">
    <citation type="submission" date="2020-09" db="EMBL/GenBank/DDBJ databases">
        <title>Comparative genome analyses of four rice-infecting Rhizoctonia solani isolates reveal extensive enrichment of homogalacturonan modification genes.</title>
        <authorList>
            <person name="Lee D.-Y."/>
            <person name="Jeon J."/>
            <person name="Kim K.-T."/>
            <person name="Cheong K."/>
            <person name="Song H."/>
            <person name="Choi G."/>
            <person name="Ko J."/>
            <person name="Opiyo S.O."/>
            <person name="Zuo S."/>
            <person name="Madhav S."/>
            <person name="Lee Y.-H."/>
            <person name="Wang G.-L."/>
        </authorList>
    </citation>
    <scope>NUCLEOTIDE SEQUENCE</scope>
    <source>
        <strain evidence="4">AG1-IA YN-7</strain>
    </source>
</reference>
<dbReference type="Pfam" id="PF24494">
    <property type="entry name" value="DUF7587"/>
    <property type="match status" value="1"/>
</dbReference>
<dbReference type="EMBL" id="JACYCC010000218">
    <property type="protein sequence ID" value="KAF8671404.1"/>
    <property type="molecule type" value="Genomic_DNA"/>
</dbReference>
<dbReference type="Proteomes" id="UP000650582">
    <property type="component" value="Unassembled WGS sequence"/>
</dbReference>
<protein>
    <submittedName>
        <fullName evidence="4">Uncharacterized protein</fullName>
    </submittedName>
</protein>
<sequence>MASRRFNSNADQLQSLPELRSANRLNERIDTTRVVFRVFDSSSFRGYHPANGFEATGFDKTSLSYAHLAEAHVDRDNRNIITPWLSTSRRWLWAVWDMNRRSYLRRAGGLVVRQDSIRVAVVDLNACKGGPFPPVHSLSLLSPNSKLRQFANISDEILIYGHIPPSAIISVWKFEKIERSVDIVGIPRIISQKMPTDGYESYRDVHHNLVTFFKSSSSAIIWQAREEGQRCADIAINMLYHGYDQLDQELEEMLAPIRGTRTWVYEKRVSSGNVDGLIREVNGMSCGGASEPSNLGVHGTNMPQPSKLGGKFVLLKKGAIKFCKTRSKPRQDSGRTKQPTESQQKHYEAPEVKLARHKIEYLRGVALELSRTIPLGLMDELNMRPHDWGIMKMCMMESINAWLAPLERSLEGLEDMAVPGLISNAKNGWLEAESDYPKWWEIWGSPSMIGSRERPSDKPILVLYAIVFTNFFLRKFVPRSSRAGDDEERERSKSLPPTINGLASRKAEEKPGNAAPKISKAYAQSHVNDDWSHLEPDEQGAELAREARVWKVYVGETDKWDKEVIEGWEKSMDVLLVFVSNSPAASLTGCVDLTSVMGFQAGLFSAVVSAQVNLKMTLLSMLKEDPNDVSAAALVAISQALVTIATSNSSAASLLEPISTTNFIPPQNAVTVNILWIGVIHSGLAVLDTHEIRHIAGSASGK</sequence>
<comment type="caution">
    <text evidence="4">The sequence shown here is derived from an EMBL/GenBank/DDBJ whole genome shotgun (WGS) entry which is preliminary data.</text>
</comment>
<feature type="domain" description="DUF6535" evidence="2">
    <location>
        <begin position="550"/>
        <end position="677"/>
    </location>
</feature>
<organism evidence="4 5">
    <name type="scientific">Rhizoctonia solani</name>
    <dbReference type="NCBI Taxonomy" id="456999"/>
    <lineage>
        <taxon>Eukaryota</taxon>
        <taxon>Fungi</taxon>
        <taxon>Dikarya</taxon>
        <taxon>Basidiomycota</taxon>
        <taxon>Agaricomycotina</taxon>
        <taxon>Agaricomycetes</taxon>
        <taxon>Cantharellales</taxon>
        <taxon>Ceratobasidiaceae</taxon>
        <taxon>Rhizoctonia</taxon>
    </lineage>
</organism>
<feature type="region of interest" description="Disordered" evidence="1">
    <location>
        <begin position="325"/>
        <end position="349"/>
    </location>
</feature>
<evidence type="ECO:0000259" key="3">
    <source>
        <dbReference type="Pfam" id="PF24494"/>
    </source>
</evidence>
<dbReference type="InterPro" id="IPR056009">
    <property type="entry name" value="DUF7587"/>
</dbReference>
<feature type="region of interest" description="Disordered" evidence="1">
    <location>
        <begin position="483"/>
        <end position="514"/>
    </location>
</feature>